<dbReference type="AlphaFoldDB" id="A0A7I7SLI0"/>
<dbReference type="EMBL" id="AP022595">
    <property type="protein sequence ID" value="BBY57857.1"/>
    <property type="molecule type" value="Genomic_DNA"/>
</dbReference>
<keyword evidence="1" id="KW-1133">Transmembrane helix</keyword>
<gene>
    <name evidence="2" type="ORF">MSAR_09930</name>
</gene>
<dbReference type="KEGG" id="msar:MSAR_09930"/>
<keyword evidence="1" id="KW-0812">Transmembrane</keyword>
<dbReference type="RefSeq" id="WP_163695032.1">
    <property type="nucleotide sequence ID" value="NZ_AP022595.1"/>
</dbReference>
<reference evidence="2 3" key="1">
    <citation type="journal article" date="2019" name="Emerg. Microbes Infect.">
        <title>Comprehensive subspecies identification of 175 nontuberculous mycobacteria species based on 7547 genomic profiles.</title>
        <authorList>
            <person name="Matsumoto Y."/>
            <person name="Kinjo T."/>
            <person name="Motooka D."/>
            <person name="Nabeya D."/>
            <person name="Jung N."/>
            <person name="Uechi K."/>
            <person name="Horii T."/>
            <person name="Iida T."/>
            <person name="Fujita J."/>
            <person name="Nakamura S."/>
        </authorList>
    </citation>
    <scope>NUCLEOTIDE SEQUENCE [LARGE SCALE GENOMIC DNA]</scope>
    <source>
        <strain evidence="2 3">JCM 30395</strain>
    </source>
</reference>
<dbReference type="Proteomes" id="UP000466445">
    <property type="component" value="Chromosome"/>
</dbReference>
<proteinExistence type="predicted"/>
<name>A0A7I7SLI0_9MYCO</name>
<protein>
    <submittedName>
        <fullName evidence="2">Uncharacterized protein</fullName>
    </submittedName>
</protein>
<keyword evidence="3" id="KW-1185">Reference proteome</keyword>
<feature type="transmembrane region" description="Helical" evidence="1">
    <location>
        <begin position="64"/>
        <end position="84"/>
    </location>
</feature>
<feature type="transmembrane region" description="Helical" evidence="1">
    <location>
        <begin position="96"/>
        <end position="115"/>
    </location>
</feature>
<keyword evidence="1" id="KW-0472">Membrane</keyword>
<sequence>MGHPPPATPPRSVADVAISIILMVLTVLVGAGAAFLGLFMLAFLDHCPPATCSVEGAVTSVLSAVGIVALVGVLGIVTSIIALVGRKRAWPFTLDTFGMCLAMLVVDWVAFSAAVGG</sequence>
<evidence type="ECO:0000256" key="1">
    <source>
        <dbReference type="SAM" id="Phobius"/>
    </source>
</evidence>
<accession>A0A7I7SLI0</accession>
<organism evidence="2 3">
    <name type="scientific">Mycolicibacterium sarraceniae</name>
    <dbReference type="NCBI Taxonomy" id="1534348"/>
    <lineage>
        <taxon>Bacteria</taxon>
        <taxon>Bacillati</taxon>
        <taxon>Actinomycetota</taxon>
        <taxon>Actinomycetes</taxon>
        <taxon>Mycobacteriales</taxon>
        <taxon>Mycobacteriaceae</taxon>
        <taxon>Mycolicibacterium</taxon>
    </lineage>
</organism>
<feature type="transmembrane region" description="Helical" evidence="1">
    <location>
        <begin position="20"/>
        <end position="44"/>
    </location>
</feature>
<evidence type="ECO:0000313" key="2">
    <source>
        <dbReference type="EMBL" id="BBY57857.1"/>
    </source>
</evidence>
<evidence type="ECO:0000313" key="3">
    <source>
        <dbReference type="Proteomes" id="UP000466445"/>
    </source>
</evidence>